<keyword evidence="1" id="KW-1133">Transmembrane helix</keyword>
<keyword evidence="1" id="KW-0472">Membrane</keyword>
<accession>A0A7Z0EEP8</accession>
<feature type="transmembrane region" description="Helical" evidence="1">
    <location>
        <begin position="21"/>
        <end position="41"/>
    </location>
</feature>
<proteinExistence type="predicted"/>
<dbReference type="RefSeq" id="WP_179578344.1">
    <property type="nucleotide sequence ID" value="NZ_JACCFM010000001.1"/>
</dbReference>
<evidence type="ECO:0000313" key="2">
    <source>
        <dbReference type="EMBL" id="NYJ19604.1"/>
    </source>
</evidence>
<dbReference type="EMBL" id="JACCFM010000001">
    <property type="protein sequence ID" value="NYJ19604.1"/>
    <property type="molecule type" value="Genomic_DNA"/>
</dbReference>
<gene>
    <name evidence="2" type="ORF">HNR05_001395</name>
</gene>
<keyword evidence="1" id="KW-0812">Transmembrane</keyword>
<dbReference type="Proteomes" id="UP000537260">
    <property type="component" value="Unassembled WGS sequence"/>
</dbReference>
<reference evidence="2 3" key="1">
    <citation type="submission" date="2020-07" db="EMBL/GenBank/DDBJ databases">
        <title>Sequencing the genomes of 1000 actinobacteria strains.</title>
        <authorList>
            <person name="Klenk H.-P."/>
        </authorList>
    </citation>
    <scope>NUCLEOTIDE SEQUENCE [LARGE SCALE GENOMIC DNA]</scope>
    <source>
        <strain evidence="2 3">LI1</strain>
    </source>
</reference>
<evidence type="ECO:0008006" key="4">
    <source>
        <dbReference type="Google" id="ProtNLM"/>
    </source>
</evidence>
<name>A0A7Z0EEP8_9MICO</name>
<keyword evidence="3" id="KW-1185">Reference proteome</keyword>
<evidence type="ECO:0000256" key="1">
    <source>
        <dbReference type="SAM" id="Phobius"/>
    </source>
</evidence>
<evidence type="ECO:0000313" key="3">
    <source>
        <dbReference type="Proteomes" id="UP000537260"/>
    </source>
</evidence>
<protein>
    <recommendedName>
        <fullName evidence="4">TadE family protein</fullName>
    </recommendedName>
</protein>
<comment type="caution">
    <text evidence="2">The sequence shown here is derived from an EMBL/GenBank/DDBJ whole genome shotgun (WGS) entry which is preliminary data.</text>
</comment>
<dbReference type="AlphaFoldDB" id="A0A7Z0EEP8"/>
<sequence length="157" mass="16937">MLRWKVWTEPCRRAGSESGSASLEFITAGMILLVPLVYLVVTLSALQSGALAIEGAARHAARVFVQAPDETEARARALRAIEFGLADYGLDADDSTITIECDNPVAGCLKRQGIVRVTVRISIALPLVPDVLSLHDTARIPLEARASHTVSRFWGAQ</sequence>
<organism evidence="2 3">
    <name type="scientific">Glaciibacter psychrotolerans</name>
    <dbReference type="NCBI Taxonomy" id="670054"/>
    <lineage>
        <taxon>Bacteria</taxon>
        <taxon>Bacillati</taxon>
        <taxon>Actinomycetota</taxon>
        <taxon>Actinomycetes</taxon>
        <taxon>Micrococcales</taxon>
        <taxon>Microbacteriaceae</taxon>
        <taxon>Glaciibacter</taxon>
    </lineage>
</organism>